<sequence length="450" mass="52665">MEFSLFLELFDIESFYKRAITKPSTGRDGIGFRDFAKVKDAELDTIIRKVDKKCYKFTPYNEILVPKRYDSTPRRLAIPTIRDRVLLTALKDYIAYHFPEYSSPSHQHVIIRAIQDDVLRSGYVLKTDFKNYYDSIPHDKLLLILRSRIVDPYAIKIIEWAVNNHIFPSGFINKKPDFYRSEGLPQGIPISNILANIYGGAIDHIMLGRRYYRYMDDIIIFSDSREELEIVKSELNTKSSSLGLTINSEKTAIHRVAEGFEFLGYEYDGRNFSIKFTSLDKHYRKLADMMRRLEEDISGKNIRYRGVPKNIIYNNFLDDLNTHITGAIYKGKKLGFTFYFSLSSSLSQFYALDNFIEVNLGKYNRDFPDHIPIRRHVQACIRWKHNNPEGYIKNFDVVLSTEERFDYLTERGILAPPIEQHTAEQVNQTYERYVRNRLRSLGSFSGNVVY</sequence>
<dbReference type="InterPro" id="IPR043128">
    <property type="entry name" value="Rev_trsase/Diguanyl_cyclase"/>
</dbReference>
<reference evidence="2 3" key="1">
    <citation type="submission" date="2017-05" db="EMBL/GenBank/DDBJ databases">
        <title>The complete genome sequence of Deinococcus ficus isolated from the rhizosphere of the Ficus religiosa L. in Taiwan.</title>
        <authorList>
            <person name="Wu K.-M."/>
            <person name="Liao T.-L."/>
            <person name="Liu Y.-M."/>
            <person name="Young C.-C."/>
            <person name="Tsai S.-F."/>
        </authorList>
    </citation>
    <scope>NUCLEOTIDE SEQUENCE [LARGE SCALE GENOMIC DNA]</scope>
    <source>
        <strain evidence="2 3">CC-FR2-10</strain>
    </source>
</reference>
<evidence type="ECO:0000313" key="3">
    <source>
        <dbReference type="Proteomes" id="UP000259030"/>
    </source>
</evidence>
<dbReference type="CDD" id="cd01651">
    <property type="entry name" value="RT_G2_intron"/>
    <property type="match status" value="1"/>
</dbReference>
<dbReference type="PANTHER" id="PTHR34047:SF8">
    <property type="entry name" value="PROTEIN YKFC"/>
    <property type="match status" value="1"/>
</dbReference>
<dbReference type="AlphaFoldDB" id="A0A221SZS0"/>
<dbReference type="PANTHER" id="PTHR34047">
    <property type="entry name" value="NUCLEAR INTRON MATURASE 1, MITOCHONDRIAL-RELATED"/>
    <property type="match status" value="1"/>
</dbReference>
<proteinExistence type="predicted"/>
<evidence type="ECO:0000259" key="1">
    <source>
        <dbReference type="PROSITE" id="PS50878"/>
    </source>
</evidence>
<protein>
    <recommendedName>
        <fullName evidence="1">Reverse transcriptase domain-containing protein</fullName>
    </recommendedName>
</protein>
<dbReference type="SUPFAM" id="SSF56672">
    <property type="entry name" value="DNA/RNA polymerases"/>
    <property type="match status" value="1"/>
</dbReference>
<dbReference type="PROSITE" id="PS50878">
    <property type="entry name" value="RT_POL"/>
    <property type="match status" value="1"/>
</dbReference>
<dbReference type="InterPro" id="IPR043502">
    <property type="entry name" value="DNA/RNA_pol_sf"/>
</dbReference>
<dbReference type="EMBL" id="CP021081">
    <property type="protein sequence ID" value="ASN82158.1"/>
    <property type="molecule type" value="Genomic_DNA"/>
</dbReference>
<name>A0A221SZS0_9DEIO</name>
<dbReference type="Pfam" id="PF00078">
    <property type="entry name" value="RVT_1"/>
    <property type="match status" value="1"/>
</dbReference>
<dbReference type="Proteomes" id="UP000259030">
    <property type="component" value="Chromosome"/>
</dbReference>
<dbReference type="KEGG" id="dfc:DFI_10345"/>
<keyword evidence="3" id="KW-1185">Reference proteome</keyword>
<evidence type="ECO:0000313" key="2">
    <source>
        <dbReference type="EMBL" id="ASN82158.1"/>
    </source>
</evidence>
<dbReference type="InterPro" id="IPR000477">
    <property type="entry name" value="RT_dom"/>
</dbReference>
<dbReference type="InterPro" id="IPR051083">
    <property type="entry name" value="GrpII_Intron_Splice-Mob/Def"/>
</dbReference>
<dbReference type="Gene3D" id="3.30.70.270">
    <property type="match status" value="1"/>
</dbReference>
<accession>A0A221SZS0</accession>
<feature type="domain" description="Reverse transcriptase" evidence="1">
    <location>
        <begin position="46"/>
        <end position="267"/>
    </location>
</feature>
<dbReference type="RefSeq" id="WP_081425846.1">
    <property type="nucleotide sequence ID" value="NZ_CP021081.1"/>
</dbReference>
<gene>
    <name evidence="2" type="ORF">DFI_10345</name>
</gene>
<organism evidence="2 3">
    <name type="scientific">Deinococcus ficus</name>
    <dbReference type="NCBI Taxonomy" id="317577"/>
    <lineage>
        <taxon>Bacteria</taxon>
        <taxon>Thermotogati</taxon>
        <taxon>Deinococcota</taxon>
        <taxon>Deinococci</taxon>
        <taxon>Deinococcales</taxon>
        <taxon>Deinococcaceae</taxon>
        <taxon>Deinococcus</taxon>
    </lineage>
</organism>